<keyword evidence="2" id="KW-1185">Reference proteome</keyword>
<accession>A0A0C9XFA8</accession>
<dbReference type="Proteomes" id="UP000054477">
    <property type="component" value="Unassembled WGS sequence"/>
</dbReference>
<organism evidence="1 2">
    <name type="scientific">Laccaria amethystina LaAM-08-1</name>
    <dbReference type="NCBI Taxonomy" id="1095629"/>
    <lineage>
        <taxon>Eukaryota</taxon>
        <taxon>Fungi</taxon>
        <taxon>Dikarya</taxon>
        <taxon>Basidiomycota</taxon>
        <taxon>Agaricomycotina</taxon>
        <taxon>Agaricomycetes</taxon>
        <taxon>Agaricomycetidae</taxon>
        <taxon>Agaricales</taxon>
        <taxon>Agaricineae</taxon>
        <taxon>Hydnangiaceae</taxon>
        <taxon>Laccaria</taxon>
    </lineage>
</organism>
<protein>
    <submittedName>
        <fullName evidence="1">Uncharacterized protein</fullName>
    </submittedName>
</protein>
<evidence type="ECO:0000313" key="1">
    <source>
        <dbReference type="EMBL" id="KIJ96356.1"/>
    </source>
</evidence>
<reference evidence="1 2" key="1">
    <citation type="submission" date="2014-04" db="EMBL/GenBank/DDBJ databases">
        <authorList>
            <consortium name="DOE Joint Genome Institute"/>
            <person name="Kuo A."/>
            <person name="Kohler A."/>
            <person name="Nagy L.G."/>
            <person name="Floudas D."/>
            <person name="Copeland A."/>
            <person name="Barry K.W."/>
            <person name="Cichocki N."/>
            <person name="Veneault-Fourrey C."/>
            <person name="LaButti K."/>
            <person name="Lindquist E.A."/>
            <person name="Lipzen A."/>
            <person name="Lundell T."/>
            <person name="Morin E."/>
            <person name="Murat C."/>
            <person name="Sun H."/>
            <person name="Tunlid A."/>
            <person name="Henrissat B."/>
            <person name="Grigoriev I.V."/>
            <person name="Hibbett D.S."/>
            <person name="Martin F."/>
            <person name="Nordberg H.P."/>
            <person name="Cantor M.N."/>
            <person name="Hua S.X."/>
        </authorList>
    </citation>
    <scope>NUCLEOTIDE SEQUENCE [LARGE SCALE GENOMIC DNA]</scope>
    <source>
        <strain evidence="1 2">LaAM-08-1</strain>
    </source>
</reference>
<dbReference type="AlphaFoldDB" id="A0A0C9XFA8"/>
<dbReference type="HOGENOM" id="CLU_2776302_0_0_1"/>
<gene>
    <name evidence="1" type="ORF">K443DRAFT_107406</name>
</gene>
<evidence type="ECO:0000313" key="2">
    <source>
        <dbReference type="Proteomes" id="UP000054477"/>
    </source>
</evidence>
<proteinExistence type="predicted"/>
<name>A0A0C9XFA8_9AGAR</name>
<reference evidence="2" key="2">
    <citation type="submission" date="2015-01" db="EMBL/GenBank/DDBJ databases">
        <title>Evolutionary Origins and Diversification of the Mycorrhizal Mutualists.</title>
        <authorList>
            <consortium name="DOE Joint Genome Institute"/>
            <consortium name="Mycorrhizal Genomics Consortium"/>
            <person name="Kohler A."/>
            <person name="Kuo A."/>
            <person name="Nagy L.G."/>
            <person name="Floudas D."/>
            <person name="Copeland A."/>
            <person name="Barry K.W."/>
            <person name="Cichocki N."/>
            <person name="Veneault-Fourrey C."/>
            <person name="LaButti K."/>
            <person name="Lindquist E.A."/>
            <person name="Lipzen A."/>
            <person name="Lundell T."/>
            <person name="Morin E."/>
            <person name="Murat C."/>
            <person name="Riley R."/>
            <person name="Ohm R."/>
            <person name="Sun H."/>
            <person name="Tunlid A."/>
            <person name="Henrissat B."/>
            <person name="Grigoriev I.V."/>
            <person name="Hibbett D.S."/>
            <person name="Martin F."/>
        </authorList>
    </citation>
    <scope>NUCLEOTIDE SEQUENCE [LARGE SCALE GENOMIC DNA]</scope>
    <source>
        <strain evidence="2">LaAM-08-1</strain>
    </source>
</reference>
<dbReference type="EMBL" id="KN838724">
    <property type="protein sequence ID" value="KIJ96356.1"/>
    <property type="molecule type" value="Genomic_DNA"/>
</dbReference>
<sequence length="69" mass="7404">MDWTGLQWIGHCTSQSGLARGPLESTGVHMDYVGEGKDLGTELQILGGPHQLGGLESHVNLYTHLSFVA</sequence>